<dbReference type="PROSITE" id="PS00041">
    <property type="entry name" value="HTH_ARAC_FAMILY_1"/>
    <property type="match status" value="1"/>
</dbReference>
<keyword evidence="4" id="KW-1133">Transmembrane helix</keyword>
<dbReference type="PANTHER" id="PTHR43280:SF29">
    <property type="entry name" value="ARAC-FAMILY TRANSCRIPTIONAL REGULATOR"/>
    <property type="match status" value="1"/>
</dbReference>
<dbReference type="SMART" id="SM00342">
    <property type="entry name" value="HTH_ARAC"/>
    <property type="match status" value="1"/>
</dbReference>
<evidence type="ECO:0000256" key="3">
    <source>
        <dbReference type="ARBA" id="ARBA00023163"/>
    </source>
</evidence>
<keyword evidence="1" id="KW-0805">Transcription regulation</keyword>
<keyword evidence="2" id="KW-0238">DNA-binding</keyword>
<evidence type="ECO:0000256" key="1">
    <source>
        <dbReference type="ARBA" id="ARBA00023015"/>
    </source>
</evidence>
<dbReference type="AlphaFoldDB" id="A0AAU6UA96"/>
<dbReference type="PROSITE" id="PS01124">
    <property type="entry name" value="HTH_ARAC_FAMILY_2"/>
    <property type="match status" value="1"/>
</dbReference>
<evidence type="ECO:0000256" key="2">
    <source>
        <dbReference type="ARBA" id="ARBA00023125"/>
    </source>
</evidence>
<dbReference type="SUPFAM" id="SSF46689">
    <property type="entry name" value="Homeodomain-like"/>
    <property type="match status" value="1"/>
</dbReference>
<feature type="transmembrane region" description="Helical" evidence="4">
    <location>
        <begin position="6"/>
        <end position="25"/>
    </location>
</feature>
<organism evidence="6">
    <name type="scientific">bacterium 19CA06SA08-2</name>
    <dbReference type="NCBI Taxonomy" id="2920658"/>
    <lineage>
        <taxon>Bacteria</taxon>
    </lineage>
</organism>
<feature type="transmembrane region" description="Helical" evidence="4">
    <location>
        <begin position="56"/>
        <end position="76"/>
    </location>
</feature>
<evidence type="ECO:0000313" key="6">
    <source>
        <dbReference type="EMBL" id="XAG70855.1"/>
    </source>
</evidence>
<proteinExistence type="predicted"/>
<feature type="transmembrane region" description="Helical" evidence="4">
    <location>
        <begin position="114"/>
        <end position="131"/>
    </location>
</feature>
<feature type="transmembrane region" description="Helical" evidence="4">
    <location>
        <begin position="88"/>
        <end position="108"/>
    </location>
</feature>
<reference evidence="6" key="1">
    <citation type="submission" date="2022-03" db="EMBL/GenBank/DDBJ databases">
        <title>Sea Food Isolates.</title>
        <authorList>
            <person name="Li c."/>
        </authorList>
    </citation>
    <scope>NUCLEOTIDE SEQUENCE</scope>
    <source>
        <strain evidence="6">19CA06SA08-2</strain>
    </source>
</reference>
<accession>A0AAU6UA96</accession>
<keyword evidence="3" id="KW-0804">Transcription</keyword>
<keyword evidence="4" id="KW-0812">Transmembrane</keyword>
<dbReference type="GO" id="GO:0043565">
    <property type="term" value="F:sequence-specific DNA binding"/>
    <property type="evidence" value="ECO:0007669"/>
    <property type="project" value="InterPro"/>
</dbReference>
<dbReference type="InterPro" id="IPR018062">
    <property type="entry name" value="HTH_AraC-typ_CS"/>
</dbReference>
<evidence type="ECO:0000259" key="5">
    <source>
        <dbReference type="PROSITE" id="PS01124"/>
    </source>
</evidence>
<feature type="domain" description="HTH araC/xylS-type" evidence="5">
    <location>
        <begin position="236"/>
        <end position="341"/>
    </location>
</feature>
<feature type="transmembrane region" description="Helical" evidence="4">
    <location>
        <begin position="152"/>
        <end position="173"/>
    </location>
</feature>
<feature type="transmembrane region" description="Helical" evidence="4">
    <location>
        <begin position="179"/>
        <end position="204"/>
    </location>
</feature>
<dbReference type="PANTHER" id="PTHR43280">
    <property type="entry name" value="ARAC-FAMILY TRANSCRIPTIONAL REGULATOR"/>
    <property type="match status" value="1"/>
</dbReference>
<keyword evidence="4" id="KW-0472">Membrane</keyword>
<protein>
    <submittedName>
        <fullName evidence="6">AraC family transcriptional regulator</fullName>
    </submittedName>
</protein>
<name>A0AAU6UA96_UNCXX</name>
<evidence type="ECO:0000256" key="4">
    <source>
        <dbReference type="SAM" id="Phobius"/>
    </source>
</evidence>
<dbReference type="Pfam" id="PF12833">
    <property type="entry name" value="HTH_18"/>
    <property type="match status" value="1"/>
</dbReference>
<gene>
    <name evidence="6" type="ORF">MRM75_07820</name>
</gene>
<dbReference type="InterPro" id="IPR009057">
    <property type="entry name" value="Homeodomain-like_sf"/>
</dbReference>
<dbReference type="EMBL" id="CP095353">
    <property type="protein sequence ID" value="XAG70855.1"/>
    <property type="molecule type" value="Genomic_DNA"/>
</dbReference>
<feature type="transmembrane region" description="Helical" evidence="4">
    <location>
        <begin position="32"/>
        <end position="50"/>
    </location>
</feature>
<dbReference type="Gene3D" id="1.10.10.60">
    <property type="entry name" value="Homeodomain-like"/>
    <property type="match status" value="1"/>
</dbReference>
<dbReference type="GO" id="GO:0003700">
    <property type="term" value="F:DNA-binding transcription factor activity"/>
    <property type="evidence" value="ECO:0007669"/>
    <property type="project" value="InterPro"/>
</dbReference>
<sequence length="347" mass="38167">MLAIPVPFVVSLMLALLAVTLYVRLAEQAKTACLFLALCAATTGLVGLRWTFDIALFSFAQPILASLIPVAAWHIFTRASTDTGRIAYKHAIGPILVAISLFTHSFFALPLDEILTAIYLFYGIALVRYSAKEPLLIHVSLSHWEGVKRAENAAGWMLLFSAVIDTAISIDFAVNQGKFSLYILTLGHLILLPALALAVIMVGVNTPSFDDVGKPEKPHISKVPSAEPSLTEERANEITVMLDKLMQEKASYLDPDLTLAMLSRKLGIPAKQISTAVNQVHKKSISRVINEYRIEHAKKALLTTDETVTQILMNAGFQTKSNFNREFSRLTGLTPSAFRKQSETQSR</sequence>
<dbReference type="InterPro" id="IPR018060">
    <property type="entry name" value="HTH_AraC"/>
</dbReference>